<name>Q84276_HPV05</name>
<dbReference type="GeneID" id="1489052"/>
<protein>
    <submittedName>
        <fullName evidence="2">E5</fullName>
    </submittedName>
</protein>
<feature type="compositionally biased region" description="Basic residues" evidence="1">
    <location>
        <begin position="1"/>
        <end position="10"/>
    </location>
</feature>
<dbReference type="KEGG" id="vg:1489052"/>
<evidence type="ECO:0000256" key="1">
    <source>
        <dbReference type="SAM" id="MobiDB-lite"/>
    </source>
</evidence>
<evidence type="ECO:0000313" key="3">
    <source>
        <dbReference type="Proteomes" id="UP000009252"/>
    </source>
</evidence>
<dbReference type="EMBL" id="M17463">
    <property type="protein sequence ID" value="AAA46988.1"/>
    <property type="molecule type" value="Genomic_DNA"/>
</dbReference>
<accession>Q84276</accession>
<reference evidence="2 3" key="1">
    <citation type="journal article" date="1987" name="Virology">
        <title>Nucleotide sequence and genome organization of human papillomavirus type 5.</title>
        <authorList>
            <person name="Zachow K.R."/>
            <person name="Ostrow R.S."/>
            <person name="Faras A.J."/>
        </authorList>
    </citation>
    <scope>NUCLEOTIDE SEQUENCE [LARGE SCALE GENOMIC DNA]</scope>
</reference>
<dbReference type="RefSeq" id="NP_041370.1">
    <property type="nucleotide sequence ID" value="NC_001531.1"/>
</dbReference>
<organismHost>
    <name type="scientific">Homo sapiens</name>
    <name type="common">Human</name>
    <dbReference type="NCBI Taxonomy" id="9606"/>
</organismHost>
<sequence length="168" mass="18888">LHVQTAHHIKTATTNRNQRKKVRTEALQQVKEIANAAKAIKVPTPVPVSVPVAVQVPNPHHSVHHQVPVHVAHQDSGPYKQIAIQRKVPNHLQKGRWKVTQAAIKVTLHLLLLHHTTVTAGTSRKFNNQRGPRVERVTRREPWGERAATRKVILLLLPRPQTVTRGVC</sequence>
<feature type="non-terminal residue" evidence="2">
    <location>
        <position position="1"/>
    </location>
</feature>
<organism evidence="2 3">
    <name type="scientific">Human papillomavirus 5</name>
    <dbReference type="NCBI Taxonomy" id="333923"/>
    <lineage>
        <taxon>Viruses</taxon>
        <taxon>Monodnaviria</taxon>
        <taxon>Shotokuvirae</taxon>
        <taxon>Cossaviricota</taxon>
        <taxon>Papovaviricetes</taxon>
        <taxon>Zurhausenvirales</taxon>
        <taxon>Papillomaviridae</taxon>
        <taxon>Firstpapillomavirinae</taxon>
        <taxon>Betapapillomavirus</taxon>
        <taxon>Betapapillomavirus 1</taxon>
    </lineage>
</organism>
<feature type="region of interest" description="Disordered" evidence="1">
    <location>
        <begin position="1"/>
        <end position="21"/>
    </location>
</feature>
<keyword evidence="3" id="KW-1185">Reference proteome</keyword>
<gene>
    <name evidence="2" type="primary">E5</name>
</gene>
<proteinExistence type="predicted"/>
<evidence type="ECO:0000313" key="2">
    <source>
        <dbReference type="EMBL" id="AAA46988.1"/>
    </source>
</evidence>
<dbReference type="Proteomes" id="UP000009252">
    <property type="component" value="Segment"/>
</dbReference>